<feature type="compositionally biased region" description="Polar residues" evidence="1">
    <location>
        <begin position="498"/>
        <end position="515"/>
    </location>
</feature>
<dbReference type="AlphaFoldDB" id="K2RZU0"/>
<dbReference type="InParanoid" id="K2RZU0"/>
<dbReference type="eggNOG" id="ENOG502SQ9B">
    <property type="taxonomic scope" value="Eukaryota"/>
</dbReference>
<dbReference type="EMBL" id="AHHD01000090">
    <property type="protein sequence ID" value="EKG20258.1"/>
    <property type="molecule type" value="Genomic_DNA"/>
</dbReference>
<dbReference type="STRING" id="1126212.K2RZU0"/>
<feature type="compositionally biased region" description="Basic and acidic residues" evidence="1">
    <location>
        <begin position="354"/>
        <end position="379"/>
    </location>
</feature>
<feature type="region of interest" description="Disordered" evidence="1">
    <location>
        <begin position="656"/>
        <end position="714"/>
    </location>
</feature>
<feature type="compositionally biased region" description="Acidic residues" evidence="1">
    <location>
        <begin position="394"/>
        <end position="405"/>
    </location>
</feature>
<dbReference type="HOGENOM" id="CLU_389312_0_0_1"/>
<feature type="region of interest" description="Disordered" evidence="1">
    <location>
        <begin position="21"/>
        <end position="130"/>
    </location>
</feature>
<feature type="compositionally biased region" description="Low complexity" evidence="1">
    <location>
        <begin position="380"/>
        <end position="392"/>
    </location>
</feature>
<feature type="region of interest" description="Disordered" evidence="1">
    <location>
        <begin position="354"/>
        <end position="453"/>
    </location>
</feature>
<sequence length="714" mass="77577">MASIQTSKNLGLMAAEVGSPELKGLHAPANNMSSRHPTHKGASEKGLKHTVSATPNGTLGNEEDNSADEADEEDDEPNEHAPSSGFGMGRGKRPAIHIEPADTEENKDRRTGPNKKSPLTSLTKKRTLSNAGIFTTFEEDATNGNAIEPAAAYPRKKMDRKLSNNVNGLLAYEGIRKNSTASDETPPVVPENAIESDDDDDDIYNAVEDIDESDNDEYIDENLEERALREALSTSDNDSDFGDGPDVSMLLDSGYLEGNLLDMDNDQLLGLSGENWGGMEEITPVQSNNSTRRVRFDDNVHTVSDVDDSDTSSEDLNSFFPDLFHKESHLLSSFRHSQDLDEVDYFDESTASDSERSYWDFGDEKELSSNSSDREHEAQAESGSDSEAGSSGYETDEGDTTDEDLPPPPTINKPSRVHRDSSSSAGSATPKPFPRSKRQSAAKSSKRKGPIKGFFTLDPRRAIAILDSSGKRMVLRPARVSNRDNQFWTASTASSTANNSPRSELQNLNGDDSDFSDGNTNFADIMLSGLSGIYSSADGQDYPAGPPEAFYPFVGIDADGTMDFGDEDDDDMEDMLNVNDFIDFGNASDSDEADETDVPTAANSPTKTHAGHTPARPGLSAAHEMSQKMLQHFDRANVNSFRRNQNRYRDVARLPDDPAARAQASRPVRTGASADAIITPMRKKKRSSISGVPRASPLAKKSGPIAGAFTPRRH</sequence>
<comment type="caution">
    <text evidence="2">The sequence shown here is derived from an EMBL/GenBank/DDBJ whole genome shotgun (WGS) entry which is preliminary data.</text>
</comment>
<dbReference type="Proteomes" id="UP000007129">
    <property type="component" value="Unassembled WGS sequence"/>
</dbReference>
<accession>K2RZU0</accession>
<feature type="compositionally biased region" description="Polar residues" evidence="1">
    <location>
        <begin position="117"/>
        <end position="130"/>
    </location>
</feature>
<gene>
    <name evidence="2" type="ORF">MPH_02375</name>
</gene>
<dbReference type="VEuPathDB" id="FungiDB:MPH_02375"/>
<feature type="region of interest" description="Disordered" evidence="1">
    <location>
        <begin position="491"/>
        <end position="515"/>
    </location>
</feature>
<proteinExistence type="predicted"/>
<protein>
    <submittedName>
        <fullName evidence="2">Uncharacterized protein</fullName>
    </submittedName>
</protein>
<evidence type="ECO:0000256" key="1">
    <source>
        <dbReference type="SAM" id="MobiDB-lite"/>
    </source>
</evidence>
<name>K2RZU0_MACPH</name>
<feature type="region of interest" description="Disordered" evidence="1">
    <location>
        <begin position="583"/>
        <end position="624"/>
    </location>
</feature>
<dbReference type="OrthoDB" id="5399183at2759"/>
<feature type="compositionally biased region" description="Acidic residues" evidence="1">
    <location>
        <begin position="61"/>
        <end position="77"/>
    </location>
</feature>
<feature type="compositionally biased region" description="Basic residues" evidence="1">
    <location>
        <begin position="434"/>
        <end position="450"/>
    </location>
</feature>
<feature type="region of interest" description="Disordered" evidence="1">
    <location>
        <begin position="175"/>
        <end position="202"/>
    </location>
</feature>
<reference evidence="2 3" key="1">
    <citation type="journal article" date="2012" name="BMC Genomics">
        <title>Tools to kill: Genome of one of the most destructive plant pathogenic fungi Macrophomina phaseolina.</title>
        <authorList>
            <person name="Islam M.S."/>
            <person name="Haque M.S."/>
            <person name="Islam M.M."/>
            <person name="Emdad E.M."/>
            <person name="Halim A."/>
            <person name="Hossen Q.M.M."/>
            <person name="Hossain M.Z."/>
            <person name="Ahmed B."/>
            <person name="Rahim S."/>
            <person name="Rahman M.S."/>
            <person name="Alam M.M."/>
            <person name="Hou S."/>
            <person name="Wan X."/>
            <person name="Saito J.A."/>
            <person name="Alam M."/>
        </authorList>
    </citation>
    <scope>NUCLEOTIDE SEQUENCE [LARGE SCALE GENOMIC DNA]</scope>
    <source>
        <strain evidence="2 3">MS6</strain>
    </source>
</reference>
<evidence type="ECO:0000313" key="3">
    <source>
        <dbReference type="Proteomes" id="UP000007129"/>
    </source>
</evidence>
<evidence type="ECO:0000313" key="2">
    <source>
        <dbReference type="EMBL" id="EKG20258.1"/>
    </source>
</evidence>
<organism evidence="2 3">
    <name type="scientific">Macrophomina phaseolina (strain MS6)</name>
    <name type="common">Charcoal rot fungus</name>
    <dbReference type="NCBI Taxonomy" id="1126212"/>
    <lineage>
        <taxon>Eukaryota</taxon>
        <taxon>Fungi</taxon>
        <taxon>Dikarya</taxon>
        <taxon>Ascomycota</taxon>
        <taxon>Pezizomycotina</taxon>
        <taxon>Dothideomycetes</taxon>
        <taxon>Dothideomycetes incertae sedis</taxon>
        <taxon>Botryosphaeriales</taxon>
        <taxon>Botryosphaeriaceae</taxon>
        <taxon>Macrophomina</taxon>
    </lineage>
</organism>